<dbReference type="GO" id="GO:0071949">
    <property type="term" value="F:FAD binding"/>
    <property type="evidence" value="ECO:0007669"/>
    <property type="project" value="InterPro"/>
</dbReference>
<feature type="signal peptide" evidence="4">
    <location>
        <begin position="1"/>
        <end position="21"/>
    </location>
</feature>
<dbReference type="InterPro" id="IPR002938">
    <property type="entry name" value="FAD-bd"/>
</dbReference>
<dbReference type="InterPro" id="IPR051704">
    <property type="entry name" value="FAD_aromatic-hydroxylase"/>
</dbReference>
<feature type="chain" id="PRO_5040491555" description="FAD-binding domain-containing protein" evidence="4">
    <location>
        <begin position="22"/>
        <end position="152"/>
    </location>
</feature>
<dbReference type="Gene3D" id="3.50.50.60">
    <property type="entry name" value="FAD/NAD(P)-binding domain"/>
    <property type="match status" value="1"/>
</dbReference>
<evidence type="ECO:0000256" key="3">
    <source>
        <dbReference type="ARBA" id="ARBA00023002"/>
    </source>
</evidence>
<dbReference type="InterPro" id="IPR036188">
    <property type="entry name" value="FAD/NAD-bd_sf"/>
</dbReference>
<keyword evidence="2" id="KW-0274">FAD</keyword>
<dbReference type="GO" id="GO:0016491">
    <property type="term" value="F:oxidoreductase activity"/>
    <property type="evidence" value="ECO:0007669"/>
    <property type="project" value="UniProtKB-KW"/>
</dbReference>
<evidence type="ECO:0000256" key="4">
    <source>
        <dbReference type="SAM" id="SignalP"/>
    </source>
</evidence>
<dbReference type="AlphaFoldDB" id="A0A9P5HLZ1"/>
<accession>A0A9P5HLZ1</accession>
<keyword evidence="1" id="KW-0285">Flavoprotein</keyword>
<evidence type="ECO:0000256" key="2">
    <source>
        <dbReference type="ARBA" id="ARBA00022827"/>
    </source>
</evidence>
<keyword evidence="7" id="KW-1185">Reference proteome</keyword>
<evidence type="ECO:0000313" key="6">
    <source>
        <dbReference type="EMBL" id="KAF7554247.1"/>
    </source>
</evidence>
<dbReference type="PANTHER" id="PTHR46865:SF2">
    <property type="entry name" value="MONOOXYGENASE"/>
    <property type="match status" value="1"/>
</dbReference>
<dbReference type="Pfam" id="PF01494">
    <property type="entry name" value="FAD_binding_3"/>
    <property type="match status" value="1"/>
</dbReference>
<dbReference type="SUPFAM" id="SSF51905">
    <property type="entry name" value="FAD/NAD(P)-binding domain"/>
    <property type="match status" value="1"/>
</dbReference>
<organism evidence="6 7">
    <name type="scientific">Cylindrodendrum hubeiense</name>
    <dbReference type="NCBI Taxonomy" id="595255"/>
    <lineage>
        <taxon>Eukaryota</taxon>
        <taxon>Fungi</taxon>
        <taxon>Dikarya</taxon>
        <taxon>Ascomycota</taxon>
        <taxon>Pezizomycotina</taxon>
        <taxon>Sordariomycetes</taxon>
        <taxon>Hypocreomycetidae</taxon>
        <taxon>Hypocreales</taxon>
        <taxon>Nectriaceae</taxon>
        <taxon>Cylindrodendrum</taxon>
    </lineage>
</organism>
<sequence>MFFPKSITSLIVALTATQVLAGPCKLSEAITDTTTALPTTTCTPITIAGITVPEIYTYDTSETMIGHPHFEWSTLRVVCLRDAAYALTPLTGMGTSLAVTGAYIFASELSKLEEGERPATALDAYERTFRPFVDETLKLSSFISGIMHSEAA</sequence>
<dbReference type="OrthoDB" id="655030at2759"/>
<keyword evidence="3" id="KW-0560">Oxidoreductase</keyword>
<gene>
    <name evidence="6" type="ORF">G7Z17_g3075</name>
</gene>
<name>A0A9P5HLZ1_9HYPO</name>
<evidence type="ECO:0000256" key="1">
    <source>
        <dbReference type="ARBA" id="ARBA00022630"/>
    </source>
</evidence>
<proteinExistence type="predicted"/>
<feature type="domain" description="FAD-binding" evidence="5">
    <location>
        <begin position="72"/>
        <end position="137"/>
    </location>
</feature>
<reference evidence="6" key="1">
    <citation type="submission" date="2020-03" db="EMBL/GenBank/DDBJ databases">
        <title>Draft Genome Sequence of Cylindrodendrum hubeiense.</title>
        <authorList>
            <person name="Buettner E."/>
            <person name="Kellner H."/>
        </authorList>
    </citation>
    <scope>NUCLEOTIDE SEQUENCE</scope>
    <source>
        <strain evidence="6">IHI 201604</strain>
    </source>
</reference>
<protein>
    <recommendedName>
        <fullName evidence="5">FAD-binding domain-containing protein</fullName>
    </recommendedName>
</protein>
<evidence type="ECO:0000313" key="7">
    <source>
        <dbReference type="Proteomes" id="UP000722485"/>
    </source>
</evidence>
<dbReference type="PANTHER" id="PTHR46865">
    <property type="entry name" value="OXIDOREDUCTASE-RELATED"/>
    <property type="match status" value="1"/>
</dbReference>
<keyword evidence="4" id="KW-0732">Signal</keyword>
<comment type="caution">
    <text evidence="6">The sequence shown here is derived from an EMBL/GenBank/DDBJ whole genome shotgun (WGS) entry which is preliminary data.</text>
</comment>
<dbReference type="EMBL" id="JAANBB010000035">
    <property type="protein sequence ID" value="KAF7554247.1"/>
    <property type="molecule type" value="Genomic_DNA"/>
</dbReference>
<dbReference type="Proteomes" id="UP000722485">
    <property type="component" value="Unassembled WGS sequence"/>
</dbReference>
<evidence type="ECO:0000259" key="5">
    <source>
        <dbReference type="Pfam" id="PF01494"/>
    </source>
</evidence>